<reference evidence="10" key="2">
    <citation type="submission" date="2020-09" db="EMBL/GenBank/DDBJ databases">
        <authorList>
            <person name="Sun Q."/>
            <person name="Zhou Y."/>
        </authorList>
    </citation>
    <scope>NUCLEOTIDE SEQUENCE</scope>
    <source>
        <strain evidence="10">CGMCC 1.12827</strain>
    </source>
</reference>
<feature type="transmembrane region" description="Helical" evidence="7">
    <location>
        <begin position="58"/>
        <end position="75"/>
    </location>
</feature>
<keyword evidence="5 7" id="KW-1133">Transmembrane helix</keyword>
<comment type="caution">
    <text evidence="10">The sequence shown here is derived from an EMBL/GenBank/DDBJ whole genome shotgun (WGS) entry which is preliminary data.</text>
</comment>
<dbReference type="GO" id="GO:0055085">
    <property type="term" value="P:transmembrane transport"/>
    <property type="evidence" value="ECO:0007669"/>
    <property type="project" value="InterPro"/>
</dbReference>
<evidence type="ECO:0000256" key="3">
    <source>
        <dbReference type="ARBA" id="ARBA00022475"/>
    </source>
</evidence>
<feature type="transmembrane region" description="Helical" evidence="7">
    <location>
        <begin position="191"/>
        <end position="213"/>
    </location>
</feature>
<dbReference type="CDD" id="cd06261">
    <property type="entry name" value="TM_PBP2"/>
    <property type="match status" value="1"/>
</dbReference>
<dbReference type="GO" id="GO:0005886">
    <property type="term" value="C:plasma membrane"/>
    <property type="evidence" value="ECO:0007669"/>
    <property type="project" value="UniProtKB-SubCell"/>
</dbReference>
<dbReference type="InterPro" id="IPR000515">
    <property type="entry name" value="MetI-like"/>
</dbReference>
<keyword evidence="2 7" id="KW-0813">Transport</keyword>
<dbReference type="Proteomes" id="UP000621454">
    <property type="component" value="Unassembled WGS sequence"/>
</dbReference>
<keyword evidence="6 7" id="KW-0472">Membrane</keyword>
<feature type="transmembrane region" description="Helical" evidence="7">
    <location>
        <begin position="132"/>
        <end position="151"/>
    </location>
</feature>
<name>A0A916TCV9_9ACTN</name>
<evidence type="ECO:0000313" key="10">
    <source>
        <dbReference type="EMBL" id="GGB40089.1"/>
    </source>
</evidence>
<evidence type="ECO:0000256" key="7">
    <source>
        <dbReference type="RuleBase" id="RU363032"/>
    </source>
</evidence>
<feature type="domain" description="ABC transmembrane type-1" evidence="9">
    <location>
        <begin position="125"/>
        <end position="305"/>
    </location>
</feature>
<dbReference type="Gene3D" id="1.10.3720.10">
    <property type="entry name" value="MetI-like"/>
    <property type="match status" value="1"/>
</dbReference>
<dbReference type="AlphaFoldDB" id="A0A916TCV9"/>
<feature type="region of interest" description="Disordered" evidence="8">
    <location>
        <begin position="1"/>
        <end position="46"/>
    </location>
</feature>
<dbReference type="EMBL" id="BMGC01000024">
    <property type="protein sequence ID" value="GGB40089.1"/>
    <property type="molecule type" value="Genomic_DNA"/>
</dbReference>
<evidence type="ECO:0000259" key="9">
    <source>
        <dbReference type="PROSITE" id="PS50928"/>
    </source>
</evidence>
<gene>
    <name evidence="10" type="ORF">GCM10011489_29650</name>
</gene>
<dbReference type="GO" id="GO:0010438">
    <property type="term" value="P:cellular response to sulfur starvation"/>
    <property type="evidence" value="ECO:0007669"/>
    <property type="project" value="TreeGrafter"/>
</dbReference>
<organism evidence="10 11">
    <name type="scientific">Gordonia jinhuaensis</name>
    <dbReference type="NCBI Taxonomy" id="1517702"/>
    <lineage>
        <taxon>Bacteria</taxon>
        <taxon>Bacillati</taxon>
        <taxon>Actinomycetota</taxon>
        <taxon>Actinomycetes</taxon>
        <taxon>Mycobacteriales</taxon>
        <taxon>Gordoniaceae</taxon>
        <taxon>Gordonia</taxon>
    </lineage>
</organism>
<comment type="similarity">
    <text evidence="7">Belongs to the binding-protein-dependent transport system permease family.</text>
</comment>
<evidence type="ECO:0000256" key="8">
    <source>
        <dbReference type="SAM" id="MobiDB-lite"/>
    </source>
</evidence>
<dbReference type="RefSeq" id="WP_188587359.1">
    <property type="nucleotide sequence ID" value="NZ_BMGC01000024.1"/>
</dbReference>
<protein>
    <submittedName>
        <fullName evidence="10">ABC transporter, permease protein</fullName>
    </submittedName>
</protein>
<dbReference type="PROSITE" id="PS50928">
    <property type="entry name" value="ABC_TM1"/>
    <property type="match status" value="1"/>
</dbReference>
<keyword evidence="3" id="KW-1003">Cell membrane</keyword>
<evidence type="ECO:0000256" key="1">
    <source>
        <dbReference type="ARBA" id="ARBA00004651"/>
    </source>
</evidence>
<accession>A0A916TCV9</accession>
<dbReference type="PANTHER" id="PTHR30151:SF25">
    <property type="entry name" value="TAURINE TRANSPORT SYSTEM PERMEASE PROTEIN TAUC"/>
    <property type="match status" value="1"/>
</dbReference>
<keyword evidence="4 7" id="KW-0812">Transmembrane</keyword>
<evidence type="ECO:0000256" key="4">
    <source>
        <dbReference type="ARBA" id="ARBA00022692"/>
    </source>
</evidence>
<proteinExistence type="inferred from homology"/>
<feature type="compositionally biased region" description="Basic and acidic residues" evidence="8">
    <location>
        <begin position="9"/>
        <end position="20"/>
    </location>
</feature>
<sequence length="319" mass="33853">MTSGPAPTEADRVDAEHAEHGQATVTATATATSPDTSAAGRSGRSSRLVPSQKTVRQWIIRVAALVVFLFAWWVVTAADLVKPLYLPGPGAVWDAFVRANTWHQVAPGVPREVLGEQNYFLWEHLIASLQRIFAGVGIAIVVGVALGVLMGTSRAVATVIEPYLNFLRALPPLGYFSLLIVWFGIGDTSKIWLLFLAAFPAITVATVAGISGIKQDYINAARSLGARRRQVVTRVVLPAALPDIINGIRLAVGFAWTTVVAAELNNGIPGIGGLAYIAGTQLRTPLVIACIIVIGITALVLDSIIKWIGVLAAPWKGKA</sequence>
<evidence type="ECO:0000256" key="5">
    <source>
        <dbReference type="ARBA" id="ARBA00022989"/>
    </source>
</evidence>
<evidence type="ECO:0000256" key="2">
    <source>
        <dbReference type="ARBA" id="ARBA00022448"/>
    </source>
</evidence>
<feature type="transmembrane region" description="Helical" evidence="7">
    <location>
        <begin position="163"/>
        <end position="185"/>
    </location>
</feature>
<evidence type="ECO:0000313" key="11">
    <source>
        <dbReference type="Proteomes" id="UP000621454"/>
    </source>
</evidence>
<dbReference type="InterPro" id="IPR035906">
    <property type="entry name" value="MetI-like_sf"/>
</dbReference>
<keyword evidence="11" id="KW-1185">Reference proteome</keyword>
<evidence type="ECO:0000256" key="6">
    <source>
        <dbReference type="ARBA" id="ARBA00023136"/>
    </source>
</evidence>
<feature type="compositionally biased region" description="Low complexity" evidence="8">
    <location>
        <begin position="23"/>
        <end position="46"/>
    </location>
</feature>
<dbReference type="PANTHER" id="PTHR30151">
    <property type="entry name" value="ALKANE SULFONATE ABC TRANSPORTER-RELATED, MEMBRANE SUBUNIT"/>
    <property type="match status" value="1"/>
</dbReference>
<comment type="subcellular location">
    <subcellularLocation>
        <location evidence="1 7">Cell membrane</location>
        <topology evidence="1 7">Multi-pass membrane protein</topology>
    </subcellularLocation>
</comment>
<reference evidence="10" key="1">
    <citation type="journal article" date="2014" name="Int. J. Syst. Evol. Microbiol.">
        <title>Complete genome sequence of Corynebacterium casei LMG S-19264T (=DSM 44701T), isolated from a smear-ripened cheese.</title>
        <authorList>
            <consortium name="US DOE Joint Genome Institute (JGI-PGF)"/>
            <person name="Walter F."/>
            <person name="Albersmeier A."/>
            <person name="Kalinowski J."/>
            <person name="Ruckert C."/>
        </authorList>
    </citation>
    <scope>NUCLEOTIDE SEQUENCE</scope>
    <source>
        <strain evidence="10">CGMCC 1.12827</strain>
    </source>
</reference>
<dbReference type="Pfam" id="PF00528">
    <property type="entry name" value="BPD_transp_1"/>
    <property type="match status" value="1"/>
</dbReference>
<dbReference type="SUPFAM" id="SSF161098">
    <property type="entry name" value="MetI-like"/>
    <property type="match status" value="1"/>
</dbReference>
<feature type="transmembrane region" description="Helical" evidence="7">
    <location>
        <begin position="286"/>
        <end position="309"/>
    </location>
</feature>